<evidence type="ECO:0000313" key="15">
    <source>
        <dbReference type="Proteomes" id="UP001365542"/>
    </source>
</evidence>
<dbReference type="NCBIfam" id="TIGR01350">
    <property type="entry name" value="lipoamide_DH"/>
    <property type="match status" value="1"/>
</dbReference>
<name>A0AAV9X7L4_9PEZI</name>
<dbReference type="InterPro" id="IPR004099">
    <property type="entry name" value="Pyr_nucl-diS_OxRdtase_dimer"/>
</dbReference>
<evidence type="ECO:0000256" key="8">
    <source>
        <dbReference type="PIRSR" id="PIRSR000350-2"/>
    </source>
</evidence>
<comment type="cofactor">
    <cofactor evidence="9 11">
        <name>FAD</name>
        <dbReference type="ChEBI" id="CHEBI:57692"/>
    </cofactor>
    <text evidence="9 11">Binds 1 FAD per subunit.</text>
</comment>
<feature type="binding site" evidence="9">
    <location>
        <begin position="363"/>
        <end position="366"/>
    </location>
    <ligand>
        <name>FAD</name>
        <dbReference type="ChEBI" id="CHEBI:57692"/>
    </ligand>
</feature>
<keyword evidence="6" id="KW-1015">Disulfide bond</keyword>
<feature type="binding site" evidence="9">
    <location>
        <begin position="186"/>
        <end position="188"/>
    </location>
    <ligand>
        <name>FAD</name>
        <dbReference type="ChEBI" id="CHEBI:57692"/>
    </ligand>
</feature>
<feature type="domain" description="FAD/NAD(P)-binding" evidence="13">
    <location>
        <begin position="45"/>
        <end position="372"/>
    </location>
</feature>
<dbReference type="PIRSF" id="PIRSF000350">
    <property type="entry name" value="Mercury_reductase_MerA"/>
    <property type="match status" value="1"/>
</dbReference>
<dbReference type="Gene3D" id="3.30.390.30">
    <property type="match status" value="1"/>
</dbReference>
<dbReference type="GO" id="GO:0045252">
    <property type="term" value="C:oxoglutarate dehydrogenase complex"/>
    <property type="evidence" value="ECO:0007669"/>
    <property type="project" value="TreeGrafter"/>
</dbReference>
<dbReference type="GO" id="GO:0004148">
    <property type="term" value="F:dihydrolipoyl dehydrogenase (NADH) activity"/>
    <property type="evidence" value="ECO:0007669"/>
    <property type="project" value="UniProtKB-EC"/>
</dbReference>
<evidence type="ECO:0000256" key="4">
    <source>
        <dbReference type="ARBA" id="ARBA00023002"/>
    </source>
</evidence>
<dbReference type="PANTHER" id="PTHR22912:SF151">
    <property type="entry name" value="DIHYDROLIPOYL DEHYDROGENASE, MITOCHONDRIAL"/>
    <property type="match status" value="1"/>
</dbReference>
<evidence type="ECO:0000256" key="2">
    <source>
        <dbReference type="ARBA" id="ARBA00022630"/>
    </source>
</evidence>
<reference evidence="14 15" key="1">
    <citation type="submission" date="2019-10" db="EMBL/GenBank/DDBJ databases">
        <authorList>
            <person name="Palmer J.M."/>
        </authorList>
    </citation>
    <scope>NUCLEOTIDE SEQUENCE [LARGE SCALE GENOMIC DNA]</scope>
    <source>
        <strain evidence="14 15">TWF694</strain>
    </source>
</reference>
<comment type="caution">
    <text evidence="14">The sequence shown here is derived from an EMBL/GenBank/DDBJ whole genome shotgun (WGS) entry which is preliminary data.</text>
</comment>
<dbReference type="InterPro" id="IPR001100">
    <property type="entry name" value="Pyr_nuc-diS_OxRdtase"/>
</dbReference>
<sequence length="510" mass="54303">MLKTIQRQTASTVLRPLRSRFASPSTFYIADRQSRRGLASDATEHDVVVIGGGPGGYVAAIKAAQLGLKTACVEKRGALGGTCLNVGCIPSKSLLNNSHIYHQIKHDIKQRGIDVEGVSLNLENMMAAKDKSVKGLTSGIETLFKMNKVDYVKGTGSIANENEVVVKPLDGGADISLKTKNIIIATGSEATPFPGLEVDEKKVVTSTGAIALTEVPKKMVVIGGGIIGLEMGSVWSRLGAEVTVVEFLEAIGGPGMDADVSKTMQRLLGRQGIKFKLATKVLSGDASGEGVKLEIEGVKNGKTESIEADVVLVAIGRRPYTEGLGLENVGIETDERGRIIIDQEYRTKHSNIRVIGDVTFGAMLAHKAEEEGIAAAEFIKKGYGHVNYGAIPSVMYTHPEAAWVGQSEQDVKKSGKEYVVGTFPFIANSRAKTNLDTDGMVKFIADKETDRILGIHIVGPNAGEMIAEGVLAIEYGASSEDIARTSHAHPTLSEAFKEAAMATYDKAIHA</sequence>
<feature type="binding site" evidence="9">
    <location>
        <position position="357"/>
    </location>
    <ligand>
        <name>FAD</name>
        <dbReference type="ChEBI" id="CHEBI:57692"/>
    </ligand>
</feature>
<comment type="catalytic activity">
    <reaction evidence="11">
        <text>N(6)-[(R)-dihydrolipoyl]-L-lysyl-[protein] + NAD(+) = N(6)-[(R)-lipoyl]-L-lysyl-[protein] + NADH + H(+)</text>
        <dbReference type="Rhea" id="RHEA:15045"/>
        <dbReference type="Rhea" id="RHEA-COMP:10474"/>
        <dbReference type="Rhea" id="RHEA-COMP:10475"/>
        <dbReference type="ChEBI" id="CHEBI:15378"/>
        <dbReference type="ChEBI" id="CHEBI:57540"/>
        <dbReference type="ChEBI" id="CHEBI:57945"/>
        <dbReference type="ChEBI" id="CHEBI:83099"/>
        <dbReference type="ChEBI" id="CHEBI:83100"/>
        <dbReference type="EC" id="1.8.1.4"/>
    </reaction>
</comment>
<feature type="binding site" evidence="9">
    <location>
        <position position="316"/>
    </location>
    <ligand>
        <name>NAD(+)</name>
        <dbReference type="ChEBI" id="CHEBI:57540"/>
    </ligand>
</feature>
<accession>A0AAV9X7L4</accession>
<dbReference type="InterPro" id="IPR012999">
    <property type="entry name" value="Pyr_OxRdtase_I_AS"/>
</dbReference>
<dbReference type="GO" id="GO:0050660">
    <property type="term" value="F:flavin adenine dinucleotide binding"/>
    <property type="evidence" value="ECO:0007669"/>
    <property type="project" value="InterPro"/>
</dbReference>
<dbReference type="FunFam" id="3.50.50.60:FF:000001">
    <property type="entry name" value="Dihydrolipoyl dehydrogenase, mitochondrial"/>
    <property type="match status" value="1"/>
</dbReference>
<comment type="similarity">
    <text evidence="1 11">Belongs to the class-I pyridine nucleotide-disulfide oxidoreductase family.</text>
</comment>
<dbReference type="InterPro" id="IPR036188">
    <property type="entry name" value="FAD/NAD-bd_sf"/>
</dbReference>
<dbReference type="Gene3D" id="3.50.50.60">
    <property type="entry name" value="FAD/NAD(P)-binding domain"/>
    <property type="match status" value="2"/>
</dbReference>
<dbReference type="Proteomes" id="UP001365542">
    <property type="component" value="Unassembled WGS sequence"/>
</dbReference>
<keyword evidence="15" id="KW-1185">Reference proteome</keyword>
<dbReference type="PANTHER" id="PTHR22912">
    <property type="entry name" value="DISULFIDE OXIDOREDUCTASE"/>
    <property type="match status" value="1"/>
</dbReference>
<dbReference type="InterPro" id="IPR016156">
    <property type="entry name" value="FAD/NAD-linked_Rdtase_dimer_sf"/>
</dbReference>
<gene>
    <name evidence="14" type="primary">LPD1</name>
    <name evidence="14" type="ORF">TWF694_010856</name>
</gene>
<dbReference type="GO" id="GO:0006103">
    <property type="term" value="P:2-oxoglutarate metabolic process"/>
    <property type="evidence" value="ECO:0007669"/>
    <property type="project" value="TreeGrafter"/>
</dbReference>
<evidence type="ECO:0000256" key="10">
    <source>
        <dbReference type="PIRSR" id="PIRSR000350-4"/>
    </source>
</evidence>
<evidence type="ECO:0000259" key="12">
    <source>
        <dbReference type="Pfam" id="PF02852"/>
    </source>
</evidence>
<dbReference type="GO" id="GO:0005759">
    <property type="term" value="C:mitochondrial matrix"/>
    <property type="evidence" value="ECO:0007669"/>
    <property type="project" value="UniProtKB-ARBA"/>
</dbReference>
<dbReference type="AlphaFoldDB" id="A0AAV9X7L4"/>
<keyword evidence="5 9" id="KW-0520">NAD</keyword>
<organism evidence="14 15">
    <name type="scientific">Orbilia ellipsospora</name>
    <dbReference type="NCBI Taxonomy" id="2528407"/>
    <lineage>
        <taxon>Eukaryota</taxon>
        <taxon>Fungi</taxon>
        <taxon>Dikarya</taxon>
        <taxon>Ascomycota</taxon>
        <taxon>Pezizomycotina</taxon>
        <taxon>Orbiliomycetes</taxon>
        <taxon>Orbiliales</taxon>
        <taxon>Orbiliaceae</taxon>
        <taxon>Orbilia</taxon>
    </lineage>
</organism>
<evidence type="ECO:0000256" key="7">
    <source>
        <dbReference type="ARBA" id="ARBA00023284"/>
    </source>
</evidence>
<dbReference type="EC" id="1.8.1.4" evidence="11"/>
<feature type="active site" description="Proton acceptor" evidence="8">
    <location>
        <position position="489"/>
    </location>
</feature>
<feature type="disulfide bond" description="Redox-active" evidence="10">
    <location>
        <begin position="83"/>
        <end position="88"/>
    </location>
</feature>
<evidence type="ECO:0000313" key="14">
    <source>
        <dbReference type="EMBL" id="KAK6537961.1"/>
    </source>
</evidence>
<evidence type="ECO:0000256" key="1">
    <source>
        <dbReference type="ARBA" id="ARBA00007532"/>
    </source>
</evidence>
<keyword evidence="2 11" id="KW-0285">Flavoprotein</keyword>
<feature type="binding site" evidence="9">
    <location>
        <position position="156"/>
    </location>
    <ligand>
        <name>FAD</name>
        <dbReference type="ChEBI" id="CHEBI:57692"/>
    </ligand>
</feature>
<feature type="domain" description="Pyridine nucleotide-disulphide oxidoreductase dimerisation" evidence="12">
    <location>
        <begin position="391"/>
        <end position="500"/>
    </location>
</feature>
<protein>
    <recommendedName>
        <fullName evidence="11">Dihydrolipoyl dehydrogenase</fullName>
        <ecNumber evidence="11">1.8.1.4</ecNumber>
    </recommendedName>
</protein>
<dbReference type="FunFam" id="3.30.390.30:FF:000001">
    <property type="entry name" value="Dihydrolipoyl dehydrogenase"/>
    <property type="match status" value="1"/>
</dbReference>
<dbReference type="Pfam" id="PF07992">
    <property type="entry name" value="Pyr_redox_2"/>
    <property type="match status" value="1"/>
</dbReference>
<dbReference type="SUPFAM" id="SSF51905">
    <property type="entry name" value="FAD/NAD(P)-binding domain"/>
    <property type="match status" value="1"/>
</dbReference>
<evidence type="ECO:0000256" key="9">
    <source>
        <dbReference type="PIRSR" id="PIRSR000350-3"/>
    </source>
</evidence>
<evidence type="ECO:0000256" key="3">
    <source>
        <dbReference type="ARBA" id="ARBA00022827"/>
    </source>
</evidence>
<evidence type="ECO:0000256" key="6">
    <source>
        <dbReference type="ARBA" id="ARBA00023157"/>
    </source>
</evidence>
<dbReference type="PROSITE" id="PS00076">
    <property type="entry name" value="PYRIDINE_REDOX_1"/>
    <property type="match status" value="1"/>
</dbReference>
<keyword evidence="3 9" id="KW-0274">FAD</keyword>
<dbReference type="PRINTS" id="PR00368">
    <property type="entry name" value="FADPNR"/>
</dbReference>
<evidence type="ECO:0000256" key="5">
    <source>
        <dbReference type="ARBA" id="ARBA00023027"/>
    </source>
</evidence>
<feature type="binding site" evidence="9">
    <location>
        <position position="92"/>
    </location>
    <ligand>
        <name>FAD</name>
        <dbReference type="ChEBI" id="CHEBI:57692"/>
    </ligand>
</feature>
<evidence type="ECO:0000259" key="13">
    <source>
        <dbReference type="Pfam" id="PF07992"/>
    </source>
</evidence>
<dbReference type="InterPro" id="IPR006258">
    <property type="entry name" value="Lipoamide_DH"/>
</dbReference>
<dbReference type="PRINTS" id="PR00411">
    <property type="entry name" value="PNDRDTASEI"/>
</dbReference>
<proteinExistence type="inferred from homology"/>
<keyword evidence="9" id="KW-0547">Nucleotide-binding</keyword>
<keyword evidence="4 11" id="KW-0560">Oxidoreductase</keyword>
<feature type="binding site" evidence="9">
    <location>
        <begin position="223"/>
        <end position="230"/>
    </location>
    <ligand>
        <name>NAD(+)</name>
        <dbReference type="ChEBI" id="CHEBI:57540"/>
    </ligand>
</feature>
<comment type="miscellaneous">
    <text evidence="11">The active site is a redox-active disulfide bond.</text>
</comment>
<dbReference type="EMBL" id="JAVHJO010000008">
    <property type="protein sequence ID" value="KAK6537961.1"/>
    <property type="molecule type" value="Genomic_DNA"/>
</dbReference>
<evidence type="ECO:0000256" key="11">
    <source>
        <dbReference type="RuleBase" id="RU003692"/>
    </source>
</evidence>
<dbReference type="InterPro" id="IPR023753">
    <property type="entry name" value="FAD/NAD-binding_dom"/>
</dbReference>
<keyword evidence="7 11" id="KW-0676">Redox-active center</keyword>
<dbReference type="InterPro" id="IPR050151">
    <property type="entry name" value="Class-I_Pyr_Nuc-Dis_Oxidored"/>
</dbReference>
<feature type="binding site" evidence="9">
    <location>
        <position position="246"/>
    </location>
    <ligand>
        <name>NAD(+)</name>
        <dbReference type="ChEBI" id="CHEBI:57540"/>
    </ligand>
</feature>
<dbReference type="Pfam" id="PF02852">
    <property type="entry name" value="Pyr_redox_dim"/>
    <property type="match status" value="1"/>
</dbReference>
<dbReference type="SUPFAM" id="SSF55424">
    <property type="entry name" value="FAD/NAD-linked reductases, dimerisation (C-terminal) domain"/>
    <property type="match status" value="1"/>
</dbReference>